<dbReference type="PANTHER" id="PTHR12461:SF106">
    <property type="entry name" value="BIFUNCTIONAL PEPTIDASE AND ARGINYL-HYDROXYLASE JMJD5"/>
    <property type="match status" value="1"/>
</dbReference>
<evidence type="ECO:0000256" key="3">
    <source>
        <dbReference type="ARBA" id="ARBA00022723"/>
    </source>
</evidence>
<dbReference type="SMART" id="SM00558">
    <property type="entry name" value="JmjC"/>
    <property type="match status" value="1"/>
</dbReference>
<dbReference type="FunFam" id="2.60.120.650:FF:000046">
    <property type="entry name" value="JmjC domain-containing protein D"/>
    <property type="match status" value="1"/>
</dbReference>
<dbReference type="SUPFAM" id="SSF51197">
    <property type="entry name" value="Clavaminate synthase-like"/>
    <property type="match status" value="1"/>
</dbReference>
<dbReference type="Pfam" id="PF13621">
    <property type="entry name" value="Cupin_8"/>
    <property type="match status" value="1"/>
</dbReference>
<accession>A0A2Z6S2U2</accession>
<evidence type="ECO:0000313" key="9">
    <source>
        <dbReference type="EMBL" id="GES90517.1"/>
    </source>
</evidence>
<reference evidence="9" key="2">
    <citation type="submission" date="2019-10" db="EMBL/GenBank/DDBJ databases">
        <title>Conservation and host-specific expression of non-tandemly repeated heterogenous ribosome RNA gene in arbuscular mycorrhizal fungi.</title>
        <authorList>
            <person name="Maeda T."/>
            <person name="Kobayashi Y."/>
            <person name="Nakagawa T."/>
            <person name="Ezawa T."/>
            <person name="Yamaguchi K."/>
            <person name="Bino T."/>
            <person name="Nishimoto Y."/>
            <person name="Shigenobu S."/>
            <person name="Kawaguchi M."/>
        </authorList>
    </citation>
    <scope>NUCLEOTIDE SEQUENCE</scope>
    <source>
        <strain evidence="9">HR1</strain>
    </source>
</reference>
<organism evidence="8 10">
    <name type="scientific">Rhizophagus clarus</name>
    <dbReference type="NCBI Taxonomy" id="94130"/>
    <lineage>
        <taxon>Eukaryota</taxon>
        <taxon>Fungi</taxon>
        <taxon>Fungi incertae sedis</taxon>
        <taxon>Mucoromycota</taxon>
        <taxon>Glomeromycotina</taxon>
        <taxon>Glomeromycetes</taxon>
        <taxon>Glomerales</taxon>
        <taxon>Glomeraceae</taxon>
        <taxon>Rhizophagus</taxon>
    </lineage>
</organism>
<keyword evidence="5" id="KW-0408">Iron</keyword>
<evidence type="ECO:0000256" key="6">
    <source>
        <dbReference type="ARBA" id="ARBA00023242"/>
    </source>
</evidence>
<dbReference type="PANTHER" id="PTHR12461">
    <property type="entry name" value="HYPOXIA-INDUCIBLE FACTOR 1 ALPHA INHIBITOR-RELATED"/>
    <property type="match status" value="1"/>
</dbReference>
<name>A0A2Z6S2U2_9GLOM</name>
<evidence type="ECO:0000256" key="5">
    <source>
        <dbReference type="ARBA" id="ARBA00023004"/>
    </source>
</evidence>
<comment type="caution">
    <text evidence="8">The sequence shown here is derived from an EMBL/GenBank/DDBJ whole genome shotgun (WGS) entry which is preliminary data.</text>
</comment>
<dbReference type="InterPro" id="IPR003347">
    <property type="entry name" value="JmjC_dom"/>
</dbReference>
<keyword evidence="10" id="KW-1185">Reference proteome</keyword>
<sequence length="447" mass="51754">MSLKTYETIIEKLKDTNFEDELTICDRASLYLLHECINTVYHINSHNSDESPSVLIKITSLIDFATEKLHAYPYKDVPLCWRRLYTDASIVKSLCEIFIALRTEKEKGSWKHIVKTLDMALVMTGAPGNDRKEMIFHLIKEVEKTIKKFDEKNNREFNNINESLTKRRIDDNERENDFEKRIKLENTNLPTIRFPISKLSSPSLATFTSHVNILSPKPIILASCISHWPALSTNPWADLDYLLGITGKERIVPVEIGAKYTDNSWTQKLMNFEEFVEKWVKNPINDEGIAYLAQHDLFAQIPRLKEDIVIPDYCFVDTKPYFISYNHVQYTPSPDVIINAWFGPQGTISPMHTDPYHNLLAQIVGNKYIRLYAPSETSKVYPFEQDGFLGNTSQVDIETPDLKRFPLFASANYLECVLEPGDMLYIPPGWWHYVRSLTISFSVSFWF</sequence>
<feature type="domain" description="JmjC" evidence="7">
    <location>
        <begin position="290"/>
        <end position="447"/>
    </location>
</feature>
<evidence type="ECO:0000256" key="2">
    <source>
        <dbReference type="ARBA" id="ARBA00004123"/>
    </source>
</evidence>
<evidence type="ECO:0000256" key="4">
    <source>
        <dbReference type="ARBA" id="ARBA00023002"/>
    </source>
</evidence>
<dbReference type="Proteomes" id="UP000615446">
    <property type="component" value="Unassembled WGS sequence"/>
</dbReference>
<evidence type="ECO:0000256" key="1">
    <source>
        <dbReference type="ARBA" id="ARBA00001954"/>
    </source>
</evidence>
<dbReference type="AlphaFoldDB" id="A0A2Z6S2U2"/>
<keyword evidence="6" id="KW-0539">Nucleus</keyword>
<proteinExistence type="predicted"/>
<dbReference type="EMBL" id="BLAL01000194">
    <property type="protein sequence ID" value="GES90517.1"/>
    <property type="molecule type" value="Genomic_DNA"/>
</dbReference>
<dbReference type="STRING" id="94130.A0A2Z6S2U2"/>
<comment type="subcellular location">
    <subcellularLocation>
        <location evidence="2">Nucleus</location>
    </subcellularLocation>
</comment>
<evidence type="ECO:0000313" key="10">
    <source>
        <dbReference type="Proteomes" id="UP000247702"/>
    </source>
</evidence>
<dbReference type="Gene3D" id="2.60.120.650">
    <property type="entry name" value="Cupin"/>
    <property type="match status" value="1"/>
</dbReference>
<evidence type="ECO:0000313" key="8">
    <source>
        <dbReference type="EMBL" id="GBC09574.1"/>
    </source>
</evidence>
<keyword evidence="4" id="KW-0560">Oxidoreductase</keyword>
<reference evidence="8 10" key="1">
    <citation type="submission" date="2017-11" db="EMBL/GenBank/DDBJ databases">
        <title>The genome of Rhizophagus clarus HR1 reveals common genetic basis of auxotrophy among arbuscular mycorrhizal fungi.</title>
        <authorList>
            <person name="Kobayashi Y."/>
        </authorList>
    </citation>
    <scope>NUCLEOTIDE SEQUENCE [LARGE SCALE GENOMIC DNA]</scope>
    <source>
        <strain evidence="8 10">HR1</strain>
    </source>
</reference>
<protein>
    <submittedName>
        <fullName evidence="9">JmjC domain-containing protein 5</fullName>
    </submittedName>
</protein>
<gene>
    <name evidence="9" type="ORF">RCL2_001735800</name>
    <name evidence="8" type="ORF">RclHR1_00090008</name>
</gene>
<dbReference type="GO" id="GO:0051864">
    <property type="term" value="F:histone H3K36 demethylase activity"/>
    <property type="evidence" value="ECO:0007669"/>
    <property type="project" value="TreeGrafter"/>
</dbReference>
<evidence type="ECO:0000259" key="7">
    <source>
        <dbReference type="PROSITE" id="PS51184"/>
    </source>
</evidence>
<keyword evidence="3" id="KW-0479">Metal-binding</keyword>
<dbReference type="OrthoDB" id="47172at2759"/>
<dbReference type="GO" id="GO:0046872">
    <property type="term" value="F:metal ion binding"/>
    <property type="evidence" value="ECO:0007669"/>
    <property type="project" value="UniProtKB-KW"/>
</dbReference>
<comment type="cofactor">
    <cofactor evidence="1">
        <name>Fe(2+)</name>
        <dbReference type="ChEBI" id="CHEBI:29033"/>
    </cofactor>
</comment>
<dbReference type="EMBL" id="BEXD01004314">
    <property type="protein sequence ID" value="GBC09574.1"/>
    <property type="molecule type" value="Genomic_DNA"/>
</dbReference>
<dbReference type="PROSITE" id="PS51184">
    <property type="entry name" value="JMJC"/>
    <property type="match status" value="1"/>
</dbReference>
<dbReference type="GO" id="GO:0005634">
    <property type="term" value="C:nucleus"/>
    <property type="evidence" value="ECO:0007669"/>
    <property type="project" value="UniProtKB-SubCell"/>
</dbReference>
<dbReference type="Proteomes" id="UP000247702">
    <property type="component" value="Unassembled WGS sequence"/>
</dbReference>
<dbReference type="InterPro" id="IPR041667">
    <property type="entry name" value="Cupin_8"/>
</dbReference>